<dbReference type="InterPro" id="IPR029058">
    <property type="entry name" value="AB_hydrolase_fold"/>
</dbReference>
<reference evidence="1 2" key="1">
    <citation type="submission" date="2019-04" db="EMBL/GenBank/DDBJ databases">
        <title>Vagococcus sp. nov., isolated from faeces of yaks (Bos grunniens).</title>
        <authorList>
            <person name="Ge Y."/>
        </authorList>
    </citation>
    <scope>NUCLEOTIDE SEQUENCE [LARGE SCALE GENOMIC DNA]</scope>
    <source>
        <strain evidence="1 2">MN-17</strain>
    </source>
</reference>
<dbReference type="Gene3D" id="3.40.50.1820">
    <property type="entry name" value="alpha/beta hydrolase"/>
    <property type="match status" value="1"/>
</dbReference>
<proteinExistence type="predicted"/>
<dbReference type="SUPFAM" id="SSF53474">
    <property type="entry name" value="alpha/beta-Hydrolases"/>
    <property type="match status" value="1"/>
</dbReference>
<organism evidence="1 2">
    <name type="scientific">Vagococcus zengguangii</name>
    <dbReference type="NCBI Taxonomy" id="2571750"/>
    <lineage>
        <taxon>Bacteria</taxon>
        <taxon>Bacillati</taxon>
        <taxon>Bacillota</taxon>
        <taxon>Bacilli</taxon>
        <taxon>Lactobacillales</taxon>
        <taxon>Enterococcaceae</taxon>
        <taxon>Vagococcus</taxon>
    </lineage>
</organism>
<dbReference type="InterPro" id="IPR052920">
    <property type="entry name" value="DNA-binding_regulatory"/>
</dbReference>
<keyword evidence="1" id="KW-0378">Hydrolase</keyword>
<evidence type="ECO:0000313" key="1">
    <source>
        <dbReference type="EMBL" id="QCI86815.1"/>
    </source>
</evidence>
<dbReference type="KEGG" id="vao:FA707_07490"/>
<accession>A0A4D7CRL2</accession>
<dbReference type="Pfam" id="PF12146">
    <property type="entry name" value="Hydrolase_4"/>
    <property type="match status" value="1"/>
</dbReference>
<evidence type="ECO:0000313" key="2">
    <source>
        <dbReference type="Proteomes" id="UP000298615"/>
    </source>
</evidence>
<dbReference type="PANTHER" id="PTHR43358:SF4">
    <property type="entry name" value="ALPHA_BETA HYDROLASE FOLD-1 DOMAIN-CONTAINING PROTEIN"/>
    <property type="match status" value="1"/>
</dbReference>
<dbReference type="PANTHER" id="PTHR43358">
    <property type="entry name" value="ALPHA/BETA-HYDROLASE"/>
    <property type="match status" value="1"/>
</dbReference>
<dbReference type="InterPro" id="IPR022742">
    <property type="entry name" value="Hydrolase_4"/>
</dbReference>
<protein>
    <submittedName>
        <fullName evidence="1">Alpha/beta hydrolase</fullName>
    </submittedName>
</protein>
<dbReference type="AlphaFoldDB" id="A0A4D7CRL2"/>
<name>A0A4D7CRL2_9ENTE</name>
<dbReference type="RefSeq" id="WP_136953637.1">
    <property type="nucleotide sequence ID" value="NZ_CP039712.1"/>
</dbReference>
<dbReference type="EMBL" id="CP039712">
    <property type="protein sequence ID" value="QCI86815.1"/>
    <property type="molecule type" value="Genomic_DNA"/>
</dbReference>
<dbReference type="GO" id="GO:0016787">
    <property type="term" value="F:hydrolase activity"/>
    <property type="evidence" value="ECO:0007669"/>
    <property type="project" value="UniProtKB-KW"/>
</dbReference>
<dbReference type="Proteomes" id="UP000298615">
    <property type="component" value="Chromosome"/>
</dbReference>
<gene>
    <name evidence="1" type="ORF">FA707_07490</name>
</gene>
<sequence>MKKLMVILLIVLCVVAGGLYWGVNYLYNYAIVPGEKEFLAENHEADSDNVYATWDFIEEAPVYYQLESRDDLNLFGVHLKHNEPTDKLAIVVHGYGNSSKGMEDYARLFFNQGYDVFMPDARGHGQSQGDYVGFGWHERLDVVDWSNYLVNQYDSNVEIALFGLSMGAATVMMSSGEELPTQLKVIIEDCGYDKVSNELAFQLKDMFNLPAFPMIPLASAYTDLKVGYNFYEADATKQLAKNERPMLFIHGTTDTFVPTYMIDSVYAATNGPKEKWLVEGAEHAKSIEVDPEGYNEKVQAFLAKYM</sequence>
<keyword evidence="2" id="KW-1185">Reference proteome</keyword>
<dbReference type="OrthoDB" id="9776685at2"/>